<dbReference type="PANTHER" id="PTHR42951:SF17">
    <property type="entry name" value="METALLO-BETA-LACTAMASE DOMAIN-CONTAINING PROTEIN"/>
    <property type="match status" value="1"/>
</dbReference>
<comment type="caution">
    <text evidence="2">The sequence shown here is derived from an EMBL/GenBank/DDBJ whole genome shotgun (WGS) entry which is preliminary data.</text>
</comment>
<dbReference type="PANTHER" id="PTHR42951">
    <property type="entry name" value="METALLO-BETA-LACTAMASE DOMAIN-CONTAINING"/>
    <property type="match status" value="1"/>
</dbReference>
<feature type="domain" description="Metallo-beta-lactamase" evidence="1">
    <location>
        <begin position="52"/>
        <end position="264"/>
    </location>
</feature>
<proteinExistence type="predicted"/>
<dbReference type="InterPro" id="IPR001279">
    <property type="entry name" value="Metallo-B-lactamas"/>
</dbReference>
<organism evidence="2 3">
    <name type="scientific">Desulfitobacterium hafniense DP7</name>
    <dbReference type="NCBI Taxonomy" id="537010"/>
    <lineage>
        <taxon>Bacteria</taxon>
        <taxon>Bacillati</taxon>
        <taxon>Bacillota</taxon>
        <taxon>Clostridia</taxon>
        <taxon>Eubacteriales</taxon>
        <taxon>Desulfitobacteriaceae</taxon>
        <taxon>Desulfitobacterium</taxon>
    </lineage>
</organism>
<dbReference type="Gene3D" id="3.60.15.10">
    <property type="entry name" value="Ribonuclease Z/Hydroxyacylglutathione hydrolase-like"/>
    <property type="match status" value="1"/>
</dbReference>
<name>G9XV52_DESHA</name>
<sequence length="297" mass="33067">MNNPGWIHNKKIKIDHLLGGNSMGNKLVELVSALTTSSEEVLPDILILEFRIVTACLVGIPEEEGSQWVLVDTGLENSSQFILESVHSRFGKNSRPQAVILTHGHFDHVGSVKELAEYWDVPVYAHTLELPYLTGKKDYPLADPGVGGGLVSGISTTFPHTRIDLGYRIFPLPDHGEVPGMPGWQWVHTPGHTDGHISLFREKDRVLLAADAFTTTKQESLWSVMTQEEQMGGPPKYFTTDWVEAEKSVKRLEELKPSLVIPSHGKPMAGDELSHHLVYLAQHFQEIAVPEQGRFVE</sequence>
<dbReference type="InterPro" id="IPR036866">
    <property type="entry name" value="RibonucZ/Hydroxyglut_hydro"/>
</dbReference>
<protein>
    <submittedName>
        <fullName evidence="2">Metallo-beta-lactamase domain protein</fullName>
    </submittedName>
</protein>
<dbReference type="Proteomes" id="UP000004416">
    <property type="component" value="Unassembled WGS sequence"/>
</dbReference>
<accession>G9XV52</accession>
<dbReference type="SUPFAM" id="SSF56281">
    <property type="entry name" value="Metallo-hydrolase/oxidoreductase"/>
    <property type="match status" value="1"/>
</dbReference>
<dbReference type="InterPro" id="IPR050855">
    <property type="entry name" value="NDM-1-like"/>
</dbReference>
<dbReference type="HOGENOM" id="CLU_030571_2_0_9"/>
<dbReference type="SMART" id="SM00849">
    <property type="entry name" value="Lactamase_B"/>
    <property type="match status" value="1"/>
</dbReference>
<dbReference type="AlphaFoldDB" id="G9XV52"/>
<dbReference type="CDD" id="cd07721">
    <property type="entry name" value="yflN-like_MBL-fold"/>
    <property type="match status" value="1"/>
</dbReference>
<gene>
    <name evidence="2" type="ORF">HMPREF0322_04865</name>
</gene>
<evidence type="ECO:0000313" key="3">
    <source>
        <dbReference type="Proteomes" id="UP000004416"/>
    </source>
</evidence>
<dbReference type="Pfam" id="PF00753">
    <property type="entry name" value="Lactamase_B"/>
    <property type="match status" value="1"/>
</dbReference>
<dbReference type="EMBL" id="AFZX01000133">
    <property type="protein sequence ID" value="EHL04355.1"/>
    <property type="molecule type" value="Genomic_DNA"/>
</dbReference>
<evidence type="ECO:0000313" key="2">
    <source>
        <dbReference type="EMBL" id="EHL04355.1"/>
    </source>
</evidence>
<reference evidence="2 3" key="1">
    <citation type="submission" date="2011-08" db="EMBL/GenBank/DDBJ databases">
        <authorList>
            <person name="Weinstock G."/>
            <person name="Sodergren E."/>
            <person name="Clifton S."/>
            <person name="Fulton L."/>
            <person name="Fulton B."/>
            <person name="Courtney L."/>
            <person name="Fronick C."/>
            <person name="Harrison M."/>
            <person name="Strong C."/>
            <person name="Farmer C."/>
            <person name="Delahaunty K."/>
            <person name="Markovic C."/>
            <person name="Hall O."/>
            <person name="Minx P."/>
            <person name="Tomlinson C."/>
            <person name="Mitreva M."/>
            <person name="Hou S."/>
            <person name="Chen J."/>
            <person name="Wollam A."/>
            <person name="Pepin K.H."/>
            <person name="Johnson M."/>
            <person name="Bhonagiri V."/>
            <person name="Zhang X."/>
            <person name="Suruliraj S."/>
            <person name="Warren W."/>
            <person name="Chinwalla A."/>
            <person name="Mardis E.R."/>
            <person name="Wilson R.K."/>
        </authorList>
    </citation>
    <scope>NUCLEOTIDE SEQUENCE [LARGE SCALE GENOMIC DNA]</scope>
    <source>
        <strain evidence="2 3">DP7</strain>
    </source>
</reference>
<evidence type="ECO:0000259" key="1">
    <source>
        <dbReference type="SMART" id="SM00849"/>
    </source>
</evidence>
<dbReference type="PATRIC" id="fig|537010.4.peg.4531"/>